<feature type="domain" description="F-box" evidence="2">
    <location>
        <begin position="17"/>
        <end position="65"/>
    </location>
</feature>
<evidence type="ECO:0000313" key="3">
    <source>
        <dbReference type="EMBL" id="CDH60048.1"/>
    </source>
</evidence>
<dbReference type="InterPro" id="IPR036047">
    <property type="entry name" value="F-box-like_dom_sf"/>
</dbReference>
<organism evidence="3 4">
    <name type="scientific">Lichtheimia corymbifera JMRC:FSU:9682</name>
    <dbReference type="NCBI Taxonomy" id="1263082"/>
    <lineage>
        <taxon>Eukaryota</taxon>
        <taxon>Fungi</taxon>
        <taxon>Fungi incertae sedis</taxon>
        <taxon>Mucoromycota</taxon>
        <taxon>Mucoromycotina</taxon>
        <taxon>Mucoromycetes</taxon>
        <taxon>Mucorales</taxon>
        <taxon>Lichtheimiaceae</taxon>
        <taxon>Lichtheimia</taxon>
    </lineage>
</organism>
<reference evidence="3" key="1">
    <citation type="submission" date="2013-08" db="EMBL/GenBank/DDBJ databases">
        <title>Gene expansion shapes genome architecture in the human pathogen Lichtheimia corymbifera: an evolutionary genomics analysis in the ancient terrestrial Mucorales (Mucoromycotina).</title>
        <authorList>
            <person name="Schwartze V.U."/>
            <person name="Winter S."/>
            <person name="Shelest E."/>
            <person name="Marcet-Houben M."/>
            <person name="Horn F."/>
            <person name="Wehner S."/>
            <person name="Hoffmann K."/>
            <person name="Riege K."/>
            <person name="Sammeth M."/>
            <person name="Nowrousian M."/>
            <person name="Valiante V."/>
            <person name="Linde J."/>
            <person name="Jacobsen I.D."/>
            <person name="Marz M."/>
            <person name="Brakhage A.A."/>
            <person name="Gabaldon T."/>
            <person name="Bocker S."/>
            <person name="Voigt K."/>
        </authorList>
    </citation>
    <scope>NUCLEOTIDE SEQUENCE [LARGE SCALE GENOMIC DNA]</scope>
    <source>
        <strain evidence="3">FSU 9682</strain>
    </source>
</reference>
<dbReference type="Gene3D" id="3.40.50.150">
    <property type="entry name" value="Vaccinia Virus protein VP39"/>
    <property type="match status" value="1"/>
</dbReference>
<dbReference type="VEuPathDB" id="FungiDB:LCOR_10846.1"/>
<keyword evidence="4" id="KW-1185">Reference proteome</keyword>
<dbReference type="STRING" id="1263082.A0A068SCG3"/>
<feature type="region of interest" description="Disordered" evidence="1">
    <location>
        <begin position="181"/>
        <end position="202"/>
    </location>
</feature>
<dbReference type="AlphaFoldDB" id="A0A068SCG3"/>
<feature type="compositionally biased region" description="Low complexity" evidence="1">
    <location>
        <begin position="192"/>
        <end position="202"/>
    </location>
</feature>
<dbReference type="InterPro" id="IPR032675">
    <property type="entry name" value="LRR_dom_sf"/>
</dbReference>
<protein>
    <submittedName>
        <fullName evidence="3">Oms1p</fullName>
    </submittedName>
</protein>
<dbReference type="SUPFAM" id="SSF81383">
    <property type="entry name" value="F-box domain"/>
    <property type="match status" value="1"/>
</dbReference>
<feature type="region of interest" description="Disordered" evidence="1">
    <location>
        <begin position="525"/>
        <end position="557"/>
    </location>
</feature>
<dbReference type="GO" id="GO:0008168">
    <property type="term" value="F:methyltransferase activity"/>
    <property type="evidence" value="ECO:0007669"/>
    <property type="project" value="TreeGrafter"/>
</dbReference>
<dbReference type="SUPFAM" id="SSF52047">
    <property type="entry name" value="RNI-like"/>
    <property type="match status" value="1"/>
</dbReference>
<gene>
    <name evidence="3" type="ORF">LCOR_10846.1</name>
</gene>
<dbReference type="Pfam" id="PF12937">
    <property type="entry name" value="F-box-like"/>
    <property type="match status" value="1"/>
</dbReference>
<dbReference type="Proteomes" id="UP000027586">
    <property type="component" value="Unassembled WGS sequence"/>
</dbReference>
<dbReference type="OrthoDB" id="550575at2759"/>
<evidence type="ECO:0000313" key="4">
    <source>
        <dbReference type="Proteomes" id="UP000027586"/>
    </source>
</evidence>
<dbReference type="InterPro" id="IPR029063">
    <property type="entry name" value="SAM-dependent_MTases_sf"/>
</dbReference>
<dbReference type="Gene3D" id="3.80.10.10">
    <property type="entry name" value="Ribonuclease Inhibitor"/>
    <property type="match status" value="1"/>
</dbReference>
<dbReference type="PANTHER" id="PTHR42912:SF83">
    <property type="entry name" value="METHYLTRANSFERASE TYPE 11 DOMAIN-CONTAINING PROTEIN"/>
    <property type="match status" value="1"/>
</dbReference>
<dbReference type="Pfam" id="PF13489">
    <property type="entry name" value="Methyltransf_23"/>
    <property type="match status" value="1"/>
</dbReference>
<evidence type="ECO:0000256" key="1">
    <source>
        <dbReference type="SAM" id="MobiDB-lite"/>
    </source>
</evidence>
<proteinExistence type="predicted"/>
<dbReference type="InterPro" id="IPR001810">
    <property type="entry name" value="F-box_dom"/>
</dbReference>
<evidence type="ECO:0000259" key="2">
    <source>
        <dbReference type="PROSITE" id="PS50181"/>
    </source>
</evidence>
<dbReference type="SUPFAM" id="SSF53335">
    <property type="entry name" value="S-adenosyl-L-methionine-dependent methyltransferases"/>
    <property type="match status" value="1"/>
</dbReference>
<dbReference type="PROSITE" id="PS50181">
    <property type="entry name" value="FBOX"/>
    <property type="match status" value="1"/>
</dbReference>
<dbReference type="EMBL" id="CBTN010000082">
    <property type="protein sequence ID" value="CDH60048.1"/>
    <property type="molecule type" value="Genomic_DNA"/>
</dbReference>
<accession>A0A068SCG3</accession>
<sequence length="836" mass="94757">MSQQQEATADNVTSGRPRFINVLPFDIVSKIFSRLSQDDCLECMAVSRAMYQDVPCYSTSVWRKLWLGNQQLVHHQRLARCLGPHVEQVTLASCRWEDEAHAFLQMLVDRHCLEISSIEFADCYIIHVDTLMQLLSPFRRLRRLSFLQHPRPLVPEQLIPHCTNTNITHLTVEVDYDAGSEQVTYPPPPRPSSSSSSSTTSQSDNNIIYLRWQDYRLKYYLFEDMVMPTLRHCPNLLYLSTSSAIIRRRVALVDILDLCPKLRMFETTSWWEGYKDDICSALSSVTGGNDDDDNVDSHPLRYLSLEGSFDDDGNHDDPQSQSAFSKCIEERCQALQYVMLASASTFALRALTRLERLAALHLRLPISWENNATPNDLVHLFTKLASNTTLQVLNLEAAQLTTRPVLNAVAGLKSLQFLNIQPAPDIQESDLITFVSSLTHLEALTLHSVANVSKNLFNAIANLGQLASLTLDDCDRVDVEGTRILVDRKARMKDRKQFVLHTMPIQAPKGHAVFSSDTMGKKNNATGFRPKASPIKYNRVSPTTPPAPNGGSTKSSPRLMPILIGGGLLYITATYVSMSVFKSKSDTTAGRTHDHSSHDTPVDGNFDTAPVWEKIAKDYDKEIDWDEFVMGIGLMRRWLIGQAKGDVLEVSTGTGRNFKYYKDDQLSSATFTDRNEGMLTQAKSKFAEYADQFKKTFVEFKQANVDHVHTLTKEDNNGRRHQQQFDTVVDTFGLCSCKDPEQALISLADACKPSEESRILLLEHGRSHYDWLNRILDTNVDKHVRRWGCWWNRDLMELFEREKVKEKLEIVKVYRWHLGTTCYIVAKPKSSSSSSS</sequence>
<dbReference type="PANTHER" id="PTHR42912">
    <property type="entry name" value="METHYLTRANSFERASE"/>
    <property type="match status" value="1"/>
</dbReference>
<comment type="caution">
    <text evidence="3">The sequence shown here is derived from an EMBL/GenBank/DDBJ whole genome shotgun (WGS) entry which is preliminary data.</text>
</comment>
<dbReference type="InterPro" id="IPR050508">
    <property type="entry name" value="Methyltransf_Superfamily"/>
</dbReference>
<name>A0A068SCG3_9FUNG</name>